<dbReference type="SUPFAM" id="SSF51126">
    <property type="entry name" value="Pectin lyase-like"/>
    <property type="match status" value="1"/>
</dbReference>
<keyword evidence="2" id="KW-1185">Reference proteome</keyword>
<reference evidence="1 2" key="1">
    <citation type="journal article" date="2022" name="bioRxiv">
        <title>Genomics of Preaxostyla Flagellates Illuminates Evolutionary Transitions and the Path Towards Mitochondrial Loss.</title>
        <authorList>
            <person name="Novak L.V.F."/>
            <person name="Treitli S.C."/>
            <person name="Pyrih J."/>
            <person name="Halakuc P."/>
            <person name="Pipaliya S.V."/>
            <person name="Vacek V."/>
            <person name="Brzon O."/>
            <person name="Soukal P."/>
            <person name="Eme L."/>
            <person name="Dacks J.B."/>
            <person name="Karnkowska A."/>
            <person name="Elias M."/>
            <person name="Hampl V."/>
        </authorList>
    </citation>
    <scope>NUCLEOTIDE SEQUENCE [LARGE SCALE GENOMIC DNA]</scope>
    <source>
        <strain evidence="1">NAU3</strain>
        <tissue evidence="1">Gut</tissue>
    </source>
</reference>
<protein>
    <recommendedName>
        <fullName evidence="3">Right handed beta helix domain-containing protein</fullName>
    </recommendedName>
</protein>
<evidence type="ECO:0008006" key="3">
    <source>
        <dbReference type="Google" id="ProtNLM"/>
    </source>
</evidence>
<name>A0ABQ9X9X8_9EUKA</name>
<proteinExistence type="predicted"/>
<dbReference type="InterPro" id="IPR011050">
    <property type="entry name" value="Pectin_lyase_fold/virulence"/>
</dbReference>
<evidence type="ECO:0000313" key="1">
    <source>
        <dbReference type="EMBL" id="KAK2948047.1"/>
    </source>
</evidence>
<gene>
    <name evidence="1" type="ORF">BLNAU_16994</name>
</gene>
<comment type="caution">
    <text evidence="1">The sequence shown here is derived from an EMBL/GenBank/DDBJ whole genome shotgun (WGS) entry which is preliminary data.</text>
</comment>
<sequence length="372" mass="39911">MSEAARKTSLISTQLECVVDPFYGSIVAHINSGGEFLFSNSSFHSIVGNTVSDITCSTEGCATHQGLFSTQSFTVSTCIFNGCSSTTSGGAFRYAFTDGIFTCEDCSFTDCLAEVDGGGFELQEHAKSTIARNTFTNCHAEAFGGGIVVNSGTESVSITDCSFVDCQGSDGSGLHRNTAGLSTIISGLKFDGCEALCGQSFNQIGSAGSLFLHLDRTTQMFNCSVKNTRLGIDGAAISCRPTTTYIFSAYDLLIEGSIPQRPDWMEEERYTSRMADIGIELPASTVTPPPITVTTHGLFINMPLQTSERTSSISVAFTPAADSTLDPPFKTSTMLIPENFTSPLFAVPTSTKIIREWLAFLEMNLQHCTMTW</sequence>
<dbReference type="EMBL" id="JARBJD010000185">
    <property type="protein sequence ID" value="KAK2948047.1"/>
    <property type="molecule type" value="Genomic_DNA"/>
</dbReference>
<dbReference type="Proteomes" id="UP001281761">
    <property type="component" value="Unassembled WGS sequence"/>
</dbReference>
<dbReference type="InterPro" id="IPR012334">
    <property type="entry name" value="Pectin_lyas_fold"/>
</dbReference>
<organism evidence="1 2">
    <name type="scientific">Blattamonas nauphoetae</name>
    <dbReference type="NCBI Taxonomy" id="2049346"/>
    <lineage>
        <taxon>Eukaryota</taxon>
        <taxon>Metamonada</taxon>
        <taxon>Preaxostyla</taxon>
        <taxon>Oxymonadida</taxon>
        <taxon>Blattamonas</taxon>
    </lineage>
</organism>
<evidence type="ECO:0000313" key="2">
    <source>
        <dbReference type="Proteomes" id="UP001281761"/>
    </source>
</evidence>
<accession>A0ABQ9X9X8</accession>
<dbReference type="Gene3D" id="2.160.20.10">
    <property type="entry name" value="Single-stranded right-handed beta-helix, Pectin lyase-like"/>
    <property type="match status" value="1"/>
</dbReference>